<organism evidence="1 2">
    <name type="scientific">Carnegiea gigantea</name>
    <dbReference type="NCBI Taxonomy" id="171969"/>
    <lineage>
        <taxon>Eukaryota</taxon>
        <taxon>Viridiplantae</taxon>
        <taxon>Streptophyta</taxon>
        <taxon>Embryophyta</taxon>
        <taxon>Tracheophyta</taxon>
        <taxon>Spermatophyta</taxon>
        <taxon>Magnoliopsida</taxon>
        <taxon>eudicotyledons</taxon>
        <taxon>Gunneridae</taxon>
        <taxon>Pentapetalae</taxon>
        <taxon>Caryophyllales</taxon>
        <taxon>Cactineae</taxon>
        <taxon>Cactaceae</taxon>
        <taxon>Cactoideae</taxon>
        <taxon>Echinocereeae</taxon>
        <taxon>Carnegiea</taxon>
    </lineage>
</organism>
<comment type="caution">
    <text evidence="1">The sequence shown here is derived from an EMBL/GenBank/DDBJ whole genome shotgun (WGS) entry which is preliminary data.</text>
</comment>
<evidence type="ECO:0000313" key="2">
    <source>
        <dbReference type="Proteomes" id="UP001153076"/>
    </source>
</evidence>
<evidence type="ECO:0000313" key="1">
    <source>
        <dbReference type="EMBL" id="KAJ8451694.1"/>
    </source>
</evidence>
<dbReference type="EMBL" id="JAKOGI010000008">
    <property type="protein sequence ID" value="KAJ8451694.1"/>
    <property type="molecule type" value="Genomic_DNA"/>
</dbReference>
<dbReference type="Proteomes" id="UP001153076">
    <property type="component" value="Unassembled WGS sequence"/>
</dbReference>
<reference evidence="1" key="1">
    <citation type="submission" date="2022-04" db="EMBL/GenBank/DDBJ databases">
        <title>Carnegiea gigantea Genome sequencing and assembly v2.</title>
        <authorList>
            <person name="Copetti D."/>
            <person name="Sanderson M.J."/>
            <person name="Burquez A."/>
            <person name="Wojciechowski M.F."/>
        </authorList>
    </citation>
    <scope>NUCLEOTIDE SEQUENCE</scope>
    <source>
        <strain evidence="1">SGP5-SGP5p</strain>
        <tissue evidence="1">Aerial part</tissue>
    </source>
</reference>
<protein>
    <submittedName>
        <fullName evidence="1">Uncharacterized protein</fullName>
    </submittedName>
</protein>
<gene>
    <name evidence="1" type="ORF">Cgig2_018328</name>
</gene>
<proteinExistence type="predicted"/>
<sequence length="310" mass="33997">MVGDGMAFDYPRALEGTEKEIHIDSMDESSKFGSVGLPEAEELVKYVAREHSTIMAEYVVGWGYSADTLEFRPLEFEAPKSQCSVIFLVSVVCSSQHQIFFILSEAYTRVKCPWSCDGRLNMLLKKLTFNVPQLALVAGDISLLGVTASFTQPLDSTSDLVTMIPTVILGAEVLGSELASCVHCIKLWGLECTGVLEFWKEMDSGCSLKVVINEGYCFIPSVDIGQKPLIQEQQVGCSLAIEAGESNCGASVETRWLLITLEHLRLSRTIPAEPDVWLSNVLTDVSDFISVLNFGTVVCKNTPEIAGFFL</sequence>
<name>A0A9Q1QRQ1_9CARY</name>
<dbReference type="AlphaFoldDB" id="A0A9Q1QRQ1"/>
<keyword evidence="2" id="KW-1185">Reference proteome</keyword>
<accession>A0A9Q1QRQ1</accession>